<dbReference type="InterPro" id="IPR009057">
    <property type="entry name" value="Homeodomain-like_sf"/>
</dbReference>
<dbReference type="EMBL" id="BSOP01000071">
    <property type="protein sequence ID" value="GLR55215.1"/>
    <property type="molecule type" value="Genomic_DNA"/>
</dbReference>
<dbReference type="RefSeq" id="WP_245082851.1">
    <property type="nucleotide sequence ID" value="NZ_BSOP01000071.1"/>
</dbReference>
<keyword evidence="2" id="KW-0238">DNA-binding</keyword>
<accession>A0ABQ5ZST7</accession>
<evidence type="ECO:0000256" key="3">
    <source>
        <dbReference type="ARBA" id="ARBA00023172"/>
    </source>
</evidence>
<keyword evidence="6" id="KW-1185">Reference proteome</keyword>
<dbReference type="Gene3D" id="3.40.50.1390">
    <property type="entry name" value="Resolvase, N-terminal catalytic domain"/>
    <property type="match status" value="1"/>
</dbReference>
<dbReference type="SUPFAM" id="SSF53041">
    <property type="entry name" value="Resolvase-like"/>
    <property type="match status" value="1"/>
</dbReference>
<name>A0ABQ5ZST7_9HYPH</name>
<comment type="caution">
    <text evidence="5">The sequence shown here is derived from an EMBL/GenBank/DDBJ whole genome shotgun (WGS) entry which is preliminary data.</text>
</comment>
<dbReference type="Pfam" id="PF00239">
    <property type="entry name" value="Resolvase"/>
    <property type="match status" value="1"/>
</dbReference>
<dbReference type="CDD" id="cd03768">
    <property type="entry name" value="SR_ResInv"/>
    <property type="match status" value="1"/>
</dbReference>
<dbReference type="PANTHER" id="PTHR30461">
    <property type="entry name" value="DNA-INVERTASE FROM LAMBDOID PROPHAGE"/>
    <property type="match status" value="1"/>
</dbReference>
<comment type="similarity">
    <text evidence="1">Belongs to the site-specific recombinase resolvase family.</text>
</comment>
<dbReference type="Gene3D" id="1.10.10.60">
    <property type="entry name" value="Homeodomain-like"/>
    <property type="match status" value="1"/>
</dbReference>
<dbReference type="InterPro" id="IPR006119">
    <property type="entry name" value="Resolv_N"/>
</dbReference>
<evidence type="ECO:0000313" key="5">
    <source>
        <dbReference type="EMBL" id="GLR55215.1"/>
    </source>
</evidence>
<evidence type="ECO:0000256" key="1">
    <source>
        <dbReference type="ARBA" id="ARBA00009913"/>
    </source>
</evidence>
<keyword evidence="3" id="KW-0233">DNA recombination</keyword>
<gene>
    <name evidence="5" type="ORF">GCM10007923_64370</name>
</gene>
<dbReference type="Proteomes" id="UP001156702">
    <property type="component" value="Unassembled WGS sequence"/>
</dbReference>
<organism evidence="5 6">
    <name type="scientific">Shinella yambaruensis</name>
    <dbReference type="NCBI Taxonomy" id="415996"/>
    <lineage>
        <taxon>Bacteria</taxon>
        <taxon>Pseudomonadati</taxon>
        <taxon>Pseudomonadota</taxon>
        <taxon>Alphaproteobacteria</taxon>
        <taxon>Hyphomicrobiales</taxon>
        <taxon>Rhizobiaceae</taxon>
        <taxon>Shinella</taxon>
    </lineage>
</organism>
<dbReference type="InterPro" id="IPR036162">
    <property type="entry name" value="Resolvase-like_N_sf"/>
</dbReference>
<dbReference type="Pfam" id="PF02796">
    <property type="entry name" value="HTH_7"/>
    <property type="match status" value="1"/>
</dbReference>
<protein>
    <submittedName>
        <fullName evidence="5">DNA invertase Pin</fullName>
    </submittedName>
</protein>
<dbReference type="CDD" id="cd00569">
    <property type="entry name" value="HTH_Hin_like"/>
    <property type="match status" value="1"/>
</dbReference>
<dbReference type="SMART" id="SM00857">
    <property type="entry name" value="Resolvase"/>
    <property type="match status" value="1"/>
</dbReference>
<sequence>MYRVKPPTQRLFGYSTVSTHDDTDAKQQERKLIAAGCSAVYLDLSKAARQERPELDELLDDLRPGDTVIVCALNRIARGTRELLDVMERLRLMGGHLVSLSEPWLHTARHGGVLFEFFQGLSAFERSLIQEITRNGRSRAKKQGIRFGRPPTLSIAELKKARRLLDAEGYTVAQTADHLGVHRTTLYRALTRNGKAGEG</sequence>
<dbReference type="SUPFAM" id="SSF46689">
    <property type="entry name" value="Homeodomain-like"/>
    <property type="match status" value="1"/>
</dbReference>
<evidence type="ECO:0000259" key="4">
    <source>
        <dbReference type="PROSITE" id="PS51736"/>
    </source>
</evidence>
<dbReference type="InterPro" id="IPR006120">
    <property type="entry name" value="Resolvase_HTH_dom"/>
</dbReference>
<dbReference type="InterPro" id="IPR050639">
    <property type="entry name" value="SSR_resolvase"/>
</dbReference>
<reference evidence="6" key="1">
    <citation type="journal article" date="2019" name="Int. J. Syst. Evol. Microbiol.">
        <title>The Global Catalogue of Microorganisms (GCM) 10K type strain sequencing project: providing services to taxonomists for standard genome sequencing and annotation.</title>
        <authorList>
            <consortium name="The Broad Institute Genomics Platform"/>
            <consortium name="The Broad Institute Genome Sequencing Center for Infectious Disease"/>
            <person name="Wu L."/>
            <person name="Ma J."/>
        </authorList>
    </citation>
    <scope>NUCLEOTIDE SEQUENCE [LARGE SCALE GENOMIC DNA]</scope>
    <source>
        <strain evidence="6">NBRC 102122</strain>
    </source>
</reference>
<proteinExistence type="inferred from homology"/>
<evidence type="ECO:0000313" key="6">
    <source>
        <dbReference type="Proteomes" id="UP001156702"/>
    </source>
</evidence>
<dbReference type="PANTHER" id="PTHR30461:SF2">
    <property type="entry name" value="SERINE RECOMBINASE PINE-RELATED"/>
    <property type="match status" value="1"/>
</dbReference>
<dbReference type="PROSITE" id="PS51736">
    <property type="entry name" value="RECOMBINASES_3"/>
    <property type="match status" value="1"/>
</dbReference>
<feature type="domain" description="Resolvase/invertase-type recombinase catalytic" evidence="4">
    <location>
        <begin position="10"/>
        <end position="144"/>
    </location>
</feature>
<evidence type="ECO:0000256" key="2">
    <source>
        <dbReference type="ARBA" id="ARBA00023125"/>
    </source>
</evidence>